<dbReference type="PROSITE" id="PS51186">
    <property type="entry name" value="GNAT"/>
    <property type="match status" value="1"/>
</dbReference>
<dbReference type="InterPro" id="IPR016181">
    <property type="entry name" value="Acyl_CoA_acyltransferase"/>
</dbReference>
<proteinExistence type="predicted"/>
<dbReference type="EMBL" id="PJZK01000001">
    <property type="protein sequence ID" value="PLR53367.1"/>
    <property type="molecule type" value="Genomic_DNA"/>
</dbReference>
<dbReference type="GO" id="GO:0016747">
    <property type="term" value="F:acyltransferase activity, transferring groups other than amino-acyl groups"/>
    <property type="evidence" value="ECO:0007669"/>
    <property type="project" value="InterPro"/>
</dbReference>
<dbReference type="SUPFAM" id="SSF55729">
    <property type="entry name" value="Acyl-CoA N-acyltransferases (Nat)"/>
    <property type="match status" value="1"/>
</dbReference>
<reference evidence="2 3" key="1">
    <citation type="submission" date="2017-12" db="EMBL/GenBank/DDBJ databases">
        <title>Characterization of six clinical isolates of Enterochimera gen. nov., a novel genus of the Yersiniaciae family and the three species Enterochimera arupensis sp. nov., Enterochimera coloradensis sp. nov, and Enterochimera californica sp. nov.</title>
        <authorList>
            <person name="Rossi A."/>
            <person name="Fisher M."/>
        </authorList>
    </citation>
    <scope>NUCLEOTIDE SEQUENCE [LARGE SCALE GENOMIC DNA]</scope>
    <source>
        <strain evidence="2 3">2016Iso1</strain>
    </source>
</reference>
<comment type="caution">
    <text evidence="2">The sequence shown here is derived from an EMBL/GenBank/DDBJ whole genome shotgun (WGS) entry which is preliminary data.</text>
</comment>
<name>A0A2N5ETD0_9GAMM</name>
<accession>A0A2N5ETD0</accession>
<dbReference type="RefSeq" id="WP_072925501.1">
    <property type="nucleotide sequence ID" value="NZ_PJZI01000003.1"/>
</dbReference>
<protein>
    <submittedName>
        <fullName evidence="2">N-acetyltransferase</fullName>
    </submittedName>
</protein>
<sequence length="186" mass="20712">MSEAAVRVRRAQAEDYPQILALQHANVRDNLSPAERRQGFIVSALDNAQLTRINQALGVLVAVQDERVIGFVCLSPTHFTPRPPVVDTLLQVKNRHYFRNKPMSTQRLFLYGPVCVDHGWRGKGVLKQLYQGVQTFTRDRYDSGIAFIDNSNPHSLAAHVDGLGMTDIAGFTCNNRGYQMVAFAAG</sequence>
<dbReference type="Proteomes" id="UP000234626">
    <property type="component" value="Unassembled WGS sequence"/>
</dbReference>
<keyword evidence="3" id="KW-1185">Reference proteome</keyword>
<dbReference type="Pfam" id="PF00583">
    <property type="entry name" value="Acetyltransf_1"/>
    <property type="match status" value="1"/>
</dbReference>
<feature type="domain" description="N-acetyltransferase" evidence="1">
    <location>
        <begin position="6"/>
        <end position="185"/>
    </location>
</feature>
<dbReference type="Gene3D" id="3.40.630.30">
    <property type="match status" value="1"/>
</dbReference>
<organism evidence="2 3">
    <name type="scientific">Chimaeribacter arupi</name>
    <dbReference type="NCBI Taxonomy" id="2060066"/>
    <lineage>
        <taxon>Bacteria</taxon>
        <taxon>Pseudomonadati</taxon>
        <taxon>Pseudomonadota</taxon>
        <taxon>Gammaproteobacteria</taxon>
        <taxon>Enterobacterales</taxon>
        <taxon>Yersiniaceae</taxon>
        <taxon>Chimaeribacter</taxon>
    </lineage>
</organism>
<dbReference type="InterPro" id="IPR000182">
    <property type="entry name" value="GNAT_dom"/>
</dbReference>
<dbReference type="OrthoDB" id="5109343at2"/>
<keyword evidence="2" id="KW-0808">Transferase</keyword>
<evidence type="ECO:0000313" key="3">
    <source>
        <dbReference type="Proteomes" id="UP000234626"/>
    </source>
</evidence>
<evidence type="ECO:0000259" key="1">
    <source>
        <dbReference type="PROSITE" id="PS51186"/>
    </source>
</evidence>
<evidence type="ECO:0000313" key="2">
    <source>
        <dbReference type="EMBL" id="PLR53367.1"/>
    </source>
</evidence>
<dbReference type="AlphaFoldDB" id="A0A2N5ETD0"/>
<gene>
    <name evidence="2" type="ORF">CYR34_01885</name>
</gene>